<proteinExistence type="predicted"/>
<organism evidence="1">
    <name type="scientific">marine sediment metagenome</name>
    <dbReference type="NCBI Taxonomy" id="412755"/>
    <lineage>
        <taxon>unclassified sequences</taxon>
        <taxon>metagenomes</taxon>
        <taxon>ecological metagenomes</taxon>
    </lineage>
</organism>
<gene>
    <name evidence="1" type="ORF">LCGC14_1725880</name>
</gene>
<dbReference type="EMBL" id="LAZR01015594">
    <property type="protein sequence ID" value="KKM08238.1"/>
    <property type="molecule type" value="Genomic_DNA"/>
</dbReference>
<name>A0A0F9KAR4_9ZZZZ</name>
<reference evidence="1" key="1">
    <citation type="journal article" date="2015" name="Nature">
        <title>Complex archaea that bridge the gap between prokaryotes and eukaryotes.</title>
        <authorList>
            <person name="Spang A."/>
            <person name="Saw J.H."/>
            <person name="Jorgensen S.L."/>
            <person name="Zaremba-Niedzwiedzka K."/>
            <person name="Martijn J."/>
            <person name="Lind A.E."/>
            <person name="van Eijk R."/>
            <person name="Schleper C."/>
            <person name="Guy L."/>
            <person name="Ettema T.J."/>
        </authorList>
    </citation>
    <scope>NUCLEOTIDE SEQUENCE</scope>
</reference>
<protein>
    <submittedName>
        <fullName evidence="1">Uncharacterized protein</fullName>
    </submittedName>
</protein>
<comment type="caution">
    <text evidence="1">The sequence shown here is derived from an EMBL/GenBank/DDBJ whole genome shotgun (WGS) entry which is preliminary data.</text>
</comment>
<evidence type="ECO:0000313" key="1">
    <source>
        <dbReference type="EMBL" id="KKM08238.1"/>
    </source>
</evidence>
<accession>A0A0F9KAR4</accession>
<sequence>MDTNKMKGQRNFYRVLRHAIGLMGGKINSFENDSFRKIETKLRENGINLSFSFDSKSLYERHFD</sequence>
<dbReference type="AlphaFoldDB" id="A0A0F9KAR4"/>